<feature type="domain" description="Peptidase C1A papain C-terminal" evidence="6">
    <location>
        <begin position="23"/>
        <end position="233"/>
    </location>
</feature>
<comment type="similarity">
    <text evidence="1">Belongs to the peptidase C1 family.</text>
</comment>
<evidence type="ECO:0000256" key="4">
    <source>
        <dbReference type="ARBA" id="ARBA00022807"/>
    </source>
</evidence>
<proteinExistence type="inferred from homology"/>
<dbReference type="InterPro" id="IPR000668">
    <property type="entry name" value="Peptidase_C1A_C"/>
</dbReference>
<sequence length="235" mass="25380">MLTDSGMPTENDIELNDLSYISVPSSLDWRTKGAVTAVKNQESTCAVGTIEGINAIVTKNLISLSEQELVDCDSASQGCITGKVTNALNWVIKNGGIASDVVYPYKAQQGTCQASKVGNIATITSFAKVAQSDAALLSATAIQPISVSVDATDMKQYTKDSGIFDGRNCKNTTDVNHSMLIVGYDRSKEGVDYWIVKNSWGKDWGKDGYIWIKRNTNLPYGVCAVNAWAYNPIKS</sequence>
<dbReference type="Gramene" id="OIW04974">
    <property type="protein sequence ID" value="OIW04974"/>
    <property type="gene ID" value="TanjilG_01170"/>
</dbReference>
<accession>A0A1J7GWY1</accession>
<dbReference type="PROSITE" id="PS00640">
    <property type="entry name" value="THIOL_PROTEASE_ASN"/>
    <property type="match status" value="1"/>
</dbReference>
<keyword evidence="2" id="KW-0645">Protease</keyword>
<dbReference type="OMA" id="INAWAHA"/>
<dbReference type="CDD" id="cd02248">
    <property type="entry name" value="Peptidase_C1A"/>
    <property type="match status" value="1"/>
</dbReference>
<evidence type="ECO:0000256" key="1">
    <source>
        <dbReference type="ARBA" id="ARBA00008455"/>
    </source>
</evidence>
<dbReference type="InterPro" id="IPR013128">
    <property type="entry name" value="Peptidase_C1A"/>
</dbReference>
<dbReference type="InterPro" id="IPR025660">
    <property type="entry name" value="Pept_his_AS"/>
</dbReference>
<gene>
    <name evidence="8" type="ORF">TanjilG_00324</name>
    <name evidence="7" type="ORF">TanjilG_01170</name>
</gene>
<dbReference type="AlphaFoldDB" id="A0A1J7GWY1"/>
<dbReference type="Gramene" id="OIW18056">
    <property type="protein sequence ID" value="OIW18056"/>
    <property type="gene ID" value="TanjilG_00324"/>
</dbReference>
<evidence type="ECO:0000256" key="2">
    <source>
        <dbReference type="ARBA" id="ARBA00022670"/>
    </source>
</evidence>
<dbReference type="EMBL" id="MLAU01001240">
    <property type="protein sequence ID" value="OIW18056.1"/>
    <property type="molecule type" value="Genomic_DNA"/>
</dbReference>
<dbReference type="SMART" id="SM00645">
    <property type="entry name" value="Pept_C1"/>
    <property type="match status" value="1"/>
</dbReference>
<keyword evidence="5" id="KW-1015">Disulfide bond</keyword>
<evidence type="ECO:0000313" key="8">
    <source>
        <dbReference type="EMBL" id="OIW18056.1"/>
    </source>
</evidence>
<evidence type="ECO:0000313" key="7">
    <source>
        <dbReference type="EMBL" id="OIW04974.1"/>
    </source>
</evidence>
<dbReference type="PANTHER" id="PTHR12411">
    <property type="entry name" value="CYSTEINE PROTEASE FAMILY C1-RELATED"/>
    <property type="match status" value="1"/>
</dbReference>
<name>A0A1J7GWY1_LUPAN</name>
<dbReference type="STRING" id="3871.A0A1J7GWY1"/>
<dbReference type="InterPro" id="IPR038765">
    <property type="entry name" value="Papain-like_cys_pep_sf"/>
</dbReference>
<evidence type="ECO:0000313" key="9">
    <source>
        <dbReference type="Proteomes" id="UP000188354"/>
    </source>
</evidence>
<dbReference type="Gene3D" id="3.90.70.10">
    <property type="entry name" value="Cysteine proteinases"/>
    <property type="match status" value="1"/>
</dbReference>
<dbReference type="Pfam" id="PF00112">
    <property type="entry name" value="Peptidase_C1"/>
    <property type="match status" value="1"/>
</dbReference>
<dbReference type="Proteomes" id="UP000188354">
    <property type="component" value="Chromosome LG09"/>
</dbReference>
<keyword evidence="9" id="KW-1185">Reference proteome</keyword>
<dbReference type="GO" id="GO:0006508">
    <property type="term" value="P:proteolysis"/>
    <property type="evidence" value="ECO:0007669"/>
    <property type="project" value="UniProtKB-KW"/>
</dbReference>
<dbReference type="EMBL" id="KV861761">
    <property type="protein sequence ID" value="OIW04974.1"/>
    <property type="molecule type" value="Genomic_DNA"/>
</dbReference>
<organism evidence="7 9">
    <name type="scientific">Lupinus angustifolius</name>
    <name type="common">Narrow-leaved blue lupine</name>
    <dbReference type="NCBI Taxonomy" id="3871"/>
    <lineage>
        <taxon>Eukaryota</taxon>
        <taxon>Viridiplantae</taxon>
        <taxon>Streptophyta</taxon>
        <taxon>Embryophyta</taxon>
        <taxon>Tracheophyta</taxon>
        <taxon>Spermatophyta</taxon>
        <taxon>Magnoliopsida</taxon>
        <taxon>eudicotyledons</taxon>
        <taxon>Gunneridae</taxon>
        <taxon>Pentapetalae</taxon>
        <taxon>rosids</taxon>
        <taxon>fabids</taxon>
        <taxon>Fabales</taxon>
        <taxon>Fabaceae</taxon>
        <taxon>Papilionoideae</taxon>
        <taxon>50 kb inversion clade</taxon>
        <taxon>genistoids sensu lato</taxon>
        <taxon>core genistoids</taxon>
        <taxon>Genisteae</taxon>
        <taxon>Lupinus</taxon>
    </lineage>
</organism>
<evidence type="ECO:0000256" key="3">
    <source>
        <dbReference type="ARBA" id="ARBA00022801"/>
    </source>
</evidence>
<keyword evidence="3" id="KW-0378">Hydrolase</keyword>
<dbReference type="InterPro" id="IPR039417">
    <property type="entry name" value="Peptidase_C1A_papain-like"/>
</dbReference>
<evidence type="ECO:0000259" key="6">
    <source>
        <dbReference type="SMART" id="SM00645"/>
    </source>
</evidence>
<dbReference type="PROSITE" id="PS00639">
    <property type="entry name" value="THIOL_PROTEASE_HIS"/>
    <property type="match status" value="1"/>
</dbReference>
<dbReference type="GO" id="GO:0008234">
    <property type="term" value="F:cysteine-type peptidase activity"/>
    <property type="evidence" value="ECO:0007669"/>
    <property type="project" value="UniProtKB-KW"/>
</dbReference>
<reference evidence="7 9" key="1">
    <citation type="journal article" date="2017" name="Plant Biotechnol. J.">
        <title>A comprehensive draft genome sequence for lupin (Lupinus angustifolius), an emerging health food: insights into plant-microbe interactions and legume evolution.</title>
        <authorList>
            <person name="Hane J.K."/>
            <person name="Ming Y."/>
            <person name="Kamphuis L.G."/>
            <person name="Nelson M.N."/>
            <person name="Garg G."/>
            <person name="Atkins C.A."/>
            <person name="Bayer P.E."/>
            <person name="Bravo A."/>
            <person name="Bringans S."/>
            <person name="Cannon S."/>
            <person name="Edwards D."/>
            <person name="Foley R."/>
            <person name="Gao L.L."/>
            <person name="Harrison M.J."/>
            <person name="Huang W."/>
            <person name="Hurgobin B."/>
            <person name="Li S."/>
            <person name="Liu C.W."/>
            <person name="McGrath A."/>
            <person name="Morahan G."/>
            <person name="Murray J."/>
            <person name="Weller J."/>
            <person name="Jian J."/>
            <person name="Singh K.B."/>
        </authorList>
    </citation>
    <scope>NUCLEOTIDE SEQUENCE [LARGE SCALE GENOMIC DNA]</scope>
    <source>
        <strain evidence="9">cv. Tanjil</strain>
        <tissue evidence="7">Whole plant</tissue>
    </source>
</reference>
<dbReference type="InterPro" id="IPR025661">
    <property type="entry name" value="Pept_asp_AS"/>
</dbReference>
<dbReference type="SUPFAM" id="SSF54001">
    <property type="entry name" value="Cysteine proteinases"/>
    <property type="match status" value="1"/>
</dbReference>
<protein>
    <recommendedName>
        <fullName evidence="6">Peptidase C1A papain C-terminal domain-containing protein</fullName>
    </recommendedName>
</protein>
<evidence type="ECO:0000256" key="5">
    <source>
        <dbReference type="ARBA" id="ARBA00023157"/>
    </source>
</evidence>
<keyword evidence="4" id="KW-0788">Thiol protease</keyword>